<dbReference type="RefSeq" id="WP_015497053.1">
    <property type="nucleotide sequence ID" value="NC_020908.1"/>
</dbReference>
<dbReference type="AlphaFoldDB" id="M9RNA7"/>
<dbReference type="OrthoDB" id="7204250at2"/>
<evidence type="ECO:0000313" key="2">
    <source>
        <dbReference type="EMBL" id="AGI74084.1"/>
    </source>
</evidence>
<dbReference type="SUPFAM" id="SSF69618">
    <property type="entry name" value="HemD-like"/>
    <property type="match status" value="1"/>
</dbReference>
<dbReference type="GO" id="GO:0033014">
    <property type="term" value="P:tetrapyrrole biosynthetic process"/>
    <property type="evidence" value="ECO:0007669"/>
    <property type="project" value="InterPro"/>
</dbReference>
<dbReference type="InterPro" id="IPR036108">
    <property type="entry name" value="4pyrrol_syn_uPrphyn_synt_sf"/>
</dbReference>
<accession>M9RNA7</accession>
<dbReference type="eggNOG" id="COG1587">
    <property type="taxonomic scope" value="Bacteria"/>
</dbReference>
<keyword evidence="3" id="KW-1185">Reference proteome</keyword>
<dbReference type="Pfam" id="PF02602">
    <property type="entry name" value="HEM4"/>
    <property type="match status" value="1"/>
</dbReference>
<gene>
    <name evidence="2" type="ORF">OA238_c41670</name>
</gene>
<dbReference type="KEGG" id="oar:OA238_c41670"/>
<dbReference type="GO" id="GO:0004852">
    <property type="term" value="F:uroporphyrinogen-III synthase activity"/>
    <property type="evidence" value="ECO:0007669"/>
    <property type="project" value="InterPro"/>
</dbReference>
<name>M9RNA7_9RHOB</name>
<organism evidence="2 3">
    <name type="scientific">Octadecabacter arcticus 238</name>
    <dbReference type="NCBI Taxonomy" id="391616"/>
    <lineage>
        <taxon>Bacteria</taxon>
        <taxon>Pseudomonadati</taxon>
        <taxon>Pseudomonadota</taxon>
        <taxon>Alphaproteobacteria</taxon>
        <taxon>Rhodobacterales</taxon>
        <taxon>Roseobacteraceae</taxon>
        <taxon>Octadecabacter</taxon>
    </lineage>
</organism>
<dbReference type="CDD" id="cd06578">
    <property type="entry name" value="HemD"/>
    <property type="match status" value="1"/>
</dbReference>
<dbReference type="EMBL" id="CP003742">
    <property type="protein sequence ID" value="AGI74084.1"/>
    <property type="molecule type" value="Genomic_DNA"/>
</dbReference>
<dbReference type="Gene3D" id="3.40.50.10090">
    <property type="match status" value="2"/>
</dbReference>
<dbReference type="STRING" id="391616.OA238_c41670"/>
<dbReference type="HOGENOM" id="CLU_011276_10_0_5"/>
<evidence type="ECO:0000313" key="3">
    <source>
        <dbReference type="Proteomes" id="UP000004688"/>
    </source>
</evidence>
<reference evidence="2 3" key="1">
    <citation type="journal article" date="2013" name="PLoS ONE">
        <title>Poles Apart: Arctic and Antarctic Octadecabacter strains Share High Genome Plasticity and a New Type of Xanthorhodopsin.</title>
        <authorList>
            <person name="Vollmers J."/>
            <person name="Voget S."/>
            <person name="Dietrich S."/>
            <person name="Gollnow K."/>
            <person name="Smits M."/>
            <person name="Meyer K."/>
            <person name="Brinkhoff T."/>
            <person name="Simon M."/>
            <person name="Daniel R."/>
        </authorList>
    </citation>
    <scope>NUCLEOTIDE SEQUENCE [LARGE SCALE GENOMIC DNA]</scope>
    <source>
        <strain evidence="2 3">238</strain>
    </source>
</reference>
<feature type="domain" description="Tetrapyrrole biosynthesis uroporphyrinogen III synthase" evidence="1">
    <location>
        <begin position="36"/>
        <end position="221"/>
    </location>
</feature>
<dbReference type="Proteomes" id="UP000004688">
    <property type="component" value="Chromosome"/>
</dbReference>
<evidence type="ECO:0000259" key="1">
    <source>
        <dbReference type="Pfam" id="PF02602"/>
    </source>
</evidence>
<protein>
    <submittedName>
        <fullName evidence="2">Uroporophyrinogen-III synthase HemD-like protein</fullName>
    </submittedName>
</protein>
<sequence>MPRFDNPIVIVTRPKADAQRFIDVLRTISGPFSVIISPAFENETLSAEIPDFDTAIFTSRAGVAQAPRGDGRSAFCVGDATATAAKGAGYAAMSADGSADDLVTLILRQRRDVALLHIRGEISRGGIAKRLNDAGLKCHEVVAYRKAAKGPSQPIRDALSVSQNIIFPLFSAETVSILETWPLNFEGCTVVAISDVVADASATLLPLNVVVSPAPNVHAMAQATARLIA</sequence>
<proteinExistence type="predicted"/>
<dbReference type="InterPro" id="IPR003754">
    <property type="entry name" value="4pyrrol_synth_uPrphyn_synth"/>
</dbReference>